<dbReference type="NCBIfam" id="TIGR03624">
    <property type="entry name" value="putative hydrolase"/>
    <property type="match status" value="1"/>
</dbReference>
<dbReference type="EMBL" id="VOHM01000006">
    <property type="protein sequence ID" value="TWT26751.1"/>
    <property type="molecule type" value="Genomic_DNA"/>
</dbReference>
<dbReference type="RefSeq" id="WP_146323816.1">
    <property type="nucleotide sequence ID" value="NZ_BAABLR010000005.1"/>
</dbReference>
<dbReference type="PANTHER" id="PTHR39420">
    <property type="match status" value="1"/>
</dbReference>
<reference evidence="2 3" key="1">
    <citation type="submission" date="2019-08" db="EMBL/GenBank/DDBJ databases">
        <authorList>
            <person name="Lei W."/>
        </authorList>
    </citation>
    <scope>NUCLEOTIDE SEQUENCE [LARGE SCALE GENOMIC DNA]</scope>
    <source>
        <strain evidence="2 3">CCUG 58627</strain>
    </source>
</reference>
<feature type="region of interest" description="Disordered" evidence="1">
    <location>
        <begin position="454"/>
        <end position="520"/>
    </location>
</feature>
<evidence type="ECO:0000313" key="3">
    <source>
        <dbReference type="Proteomes" id="UP000320791"/>
    </source>
</evidence>
<feature type="compositionally biased region" description="Gly residues" evidence="1">
    <location>
        <begin position="462"/>
        <end position="481"/>
    </location>
</feature>
<gene>
    <name evidence="2" type="ORF">FRX94_03880</name>
</gene>
<feature type="compositionally biased region" description="Low complexity" evidence="1">
    <location>
        <begin position="1"/>
        <end position="11"/>
    </location>
</feature>
<dbReference type="OrthoDB" id="8478472at2"/>
<dbReference type="Proteomes" id="UP000320791">
    <property type="component" value="Unassembled WGS sequence"/>
</dbReference>
<organism evidence="2 3">
    <name type="scientific">Corynebacterium canis</name>
    <dbReference type="NCBI Taxonomy" id="679663"/>
    <lineage>
        <taxon>Bacteria</taxon>
        <taxon>Bacillati</taxon>
        <taxon>Actinomycetota</taxon>
        <taxon>Actinomycetes</taxon>
        <taxon>Mycobacteriales</taxon>
        <taxon>Corynebacteriaceae</taxon>
        <taxon>Corynebacterium</taxon>
    </lineage>
</organism>
<name>A0A5C5UJ45_9CORY</name>
<dbReference type="SUPFAM" id="SSF55486">
    <property type="entry name" value="Metalloproteases ('zincins'), catalytic domain"/>
    <property type="match status" value="1"/>
</dbReference>
<keyword evidence="2" id="KW-0378">Hydrolase</keyword>
<feature type="compositionally biased region" description="Gly residues" evidence="1">
    <location>
        <begin position="31"/>
        <end position="48"/>
    </location>
</feature>
<keyword evidence="2" id="KW-0645">Protease</keyword>
<dbReference type="GO" id="GO:0006508">
    <property type="term" value="P:proteolysis"/>
    <property type="evidence" value="ECO:0007669"/>
    <property type="project" value="UniProtKB-KW"/>
</dbReference>
<accession>A0A5C5UJ45</accession>
<dbReference type="Gene3D" id="1.20.150.30">
    <property type="entry name" value="Zincin-like metallopeptidase, N-terminal domain"/>
    <property type="match status" value="1"/>
</dbReference>
<dbReference type="InterPro" id="IPR042271">
    <property type="entry name" value="Zinicin_2_N"/>
</dbReference>
<feature type="region of interest" description="Disordered" evidence="1">
    <location>
        <begin position="1"/>
        <end position="48"/>
    </location>
</feature>
<feature type="compositionally biased region" description="Low complexity" evidence="1">
    <location>
        <begin position="482"/>
        <end position="494"/>
    </location>
</feature>
<proteinExistence type="predicted"/>
<dbReference type="InterPro" id="IPR018766">
    <property type="entry name" value="Zinicin_2"/>
</dbReference>
<evidence type="ECO:0000256" key="1">
    <source>
        <dbReference type="SAM" id="MobiDB-lite"/>
    </source>
</evidence>
<dbReference type="Pfam" id="PF10103">
    <property type="entry name" value="Zincin_2"/>
    <property type="match status" value="1"/>
</dbReference>
<keyword evidence="3" id="KW-1185">Reference proteome</keyword>
<protein>
    <submittedName>
        <fullName evidence="2">Zinc-dependent metalloprotease</fullName>
    </submittedName>
</protein>
<evidence type="ECO:0000313" key="2">
    <source>
        <dbReference type="EMBL" id="TWT26751.1"/>
    </source>
</evidence>
<sequence length="520" mass="55582">MNNNGFGFNPNNDDDDEDRRNNQNPFSIFGFGNGGGFTGSGSGPGDGGFGDILNQVGQMLSGIGSSFANQEPGSPVNYNIAERTAERSIGNVPPIKESDRAAMEEAVQLVELWLDDSTILPTSGSRVEAWNALDWLHKTLPTWKRMVTPVAKRMNESQLDNVPEEARDMLNAAASMMQQMSSMQVGVELGRDLGELATQALSGSDFGVPVAPAGTIAILPAHMAKMTKDLPVPPQDAMVYLCALEAARQRLFKHVPWLVERLIASVEEYAAGLEMDSSHVEEALREINLEGDMNQLQDMMAQLQDIDFSPRISSRNASATSRLETLLALIEGWVEYVVTEALSKRIPSTVAMNQAWRRRRATGGSAEHAFSKVVGIEFATPKVSEALELWRRVTVAVGAERRDKIWDHPDFLPVAADLDNSAEFIDGLLAESDSFDPIAEIDALEKMLAAEADKKKAEDAGSGAGEPGAGEPGAGESGSGAGETTSGESGSGADEPSDKASGDEPKDKGGEDGKGGEEQA</sequence>
<comment type="caution">
    <text evidence="2">The sequence shown here is derived from an EMBL/GenBank/DDBJ whole genome shotgun (WGS) entry which is preliminary data.</text>
</comment>
<dbReference type="GO" id="GO:0008237">
    <property type="term" value="F:metallopeptidase activity"/>
    <property type="evidence" value="ECO:0007669"/>
    <property type="project" value="UniProtKB-KW"/>
</dbReference>
<feature type="compositionally biased region" description="Basic and acidic residues" evidence="1">
    <location>
        <begin position="496"/>
        <end position="520"/>
    </location>
</feature>
<dbReference type="PANTHER" id="PTHR39420:SF2">
    <property type="entry name" value="HYDROLASE"/>
    <property type="match status" value="1"/>
</dbReference>
<keyword evidence="2" id="KW-0482">Metalloprotease</keyword>
<dbReference type="AlphaFoldDB" id="A0A5C5UJ45"/>